<proteinExistence type="predicted"/>
<dbReference type="RefSeq" id="WP_212191622.1">
    <property type="nucleotide sequence ID" value="NZ_JAGTAR010000020.1"/>
</dbReference>
<evidence type="ECO:0000313" key="2">
    <source>
        <dbReference type="Proteomes" id="UP000679220"/>
    </source>
</evidence>
<organism evidence="1 2">
    <name type="scientific">Carboxylicivirga sediminis</name>
    <dbReference type="NCBI Taxonomy" id="2006564"/>
    <lineage>
        <taxon>Bacteria</taxon>
        <taxon>Pseudomonadati</taxon>
        <taxon>Bacteroidota</taxon>
        <taxon>Bacteroidia</taxon>
        <taxon>Marinilabiliales</taxon>
        <taxon>Marinilabiliaceae</taxon>
        <taxon>Carboxylicivirga</taxon>
    </lineage>
</organism>
<dbReference type="EMBL" id="JAGTAR010000020">
    <property type="protein sequence ID" value="MBR8536594.1"/>
    <property type="molecule type" value="Genomic_DNA"/>
</dbReference>
<sequence length="115" mass="13450">MKNIILNKLVQKATTIWSDIESERAKKIHVLNTVKDRLAAIATPHEENDVKVEIVRQTCKRLKELYPAYAKNIDEILLPFEHHLKFDHMAVLPFKQIDSLTYRIFMNQNMMGFVG</sequence>
<dbReference type="AlphaFoldDB" id="A0A941IYK6"/>
<reference evidence="1" key="2">
    <citation type="submission" date="2021-04" db="EMBL/GenBank/DDBJ databases">
        <authorList>
            <person name="Zhang T."/>
            <person name="Zhang Y."/>
            <person name="Lu D."/>
            <person name="Zuo D."/>
            <person name="Du Z."/>
        </authorList>
    </citation>
    <scope>NUCLEOTIDE SEQUENCE</scope>
    <source>
        <strain evidence="1">JR1</strain>
    </source>
</reference>
<keyword evidence="2" id="KW-1185">Reference proteome</keyword>
<accession>A0A941IYK6</accession>
<comment type="caution">
    <text evidence="1">The sequence shown here is derived from an EMBL/GenBank/DDBJ whole genome shotgun (WGS) entry which is preliminary data.</text>
</comment>
<name>A0A941IYK6_9BACT</name>
<gene>
    <name evidence="1" type="ORF">KDU71_13550</name>
</gene>
<evidence type="ECO:0000313" key="1">
    <source>
        <dbReference type="EMBL" id="MBR8536594.1"/>
    </source>
</evidence>
<reference evidence="1" key="1">
    <citation type="journal article" date="2018" name="Int. J. Syst. Evol. Microbiol.">
        <title>Carboxylicivirga sediminis sp. nov., isolated from coastal sediment.</title>
        <authorList>
            <person name="Wang F.Q."/>
            <person name="Ren L.H."/>
            <person name="Zou R.J."/>
            <person name="Sun Y.Z."/>
            <person name="Liu X.J."/>
            <person name="Jiang F."/>
            <person name="Liu L.J."/>
        </authorList>
    </citation>
    <scope>NUCLEOTIDE SEQUENCE</scope>
    <source>
        <strain evidence="1">JR1</strain>
    </source>
</reference>
<dbReference type="Proteomes" id="UP000679220">
    <property type="component" value="Unassembled WGS sequence"/>
</dbReference>
<protein>
    <submittedName>
        <fullName evidence="1">Uncharacterized protein</fullName>
    </submittedName>
</protein>